<organism evidence="1 2">
    <name type="scientific">Massilia yuzhufengensis</name>
    <dbReference type="NCBI Taxonomy" id="1164594"/>
    <lineage>
        <taxon>Bacteria</taxon>
        <taxon>Pseudomonadati</taxon>
        <taxon>Pseudomonadota</taxon>
        <taxon>Betaproteobacteria</taxon>
        <taxon>Burkholderiales</taxon>
        <taxon>Oxalobacteraceae</taxon>
        <taxon>Telluria group</taxon>
        <taxon>Massilia</taxon>
    </lineage>
</organism>
<dbReference type="EMBL" id="FOLD01000010">
    <property type="protein sequence ID" value="SFC76920.1"/>
    <property type="molecule type" value="Genomic_DNA"/>
</dbReference>
<protein>
    <recommendedName>
        <fullName evidence="3">HNH endonuclease</fullName>
    </recommendedName>
</protein>
<keyword evidence="2" id="KW-1185">Reference proteome</keyword>
<proteinExistence type="predicted"/>
<gene>
    <name evidence="1" type="ORF">SAMN05216204_11021</name>
</gene>
<name>A0A1I1M5I2_9BURK</name>
<evidence type="ECO:0000313" key="1">
    <source>
        <dbReference type="EMBL" id="SFC76920.1"/>
    </source>
</evidence>
<accession>A0A1I1M5I2</accession>
<evidence type="ECO:0008006" key="3">
    <source>
        <dbReference type="Google" id="ProtNLM"/>
    </source>
</evidence>
<dbReference type="AlphaFoldDB" id="A0A1I1M5I2"/>
<evidence type="ECO:0000313" key="2">
    <source>
        <dbReference type="Proteomes" id="UP000198639"/>
    </source>
</evidence>
<dbReference type="STRING" id="1164594.SAMN05216204_11021"/>
<dbReference type="OrthoDB" id="5518417at2"/>
<reference evidence="2" key="1">
    <citation type="submission" date="2016-10" db="EMBL/GenBank/DDBJ databases">
        <authorList>
            <person name="Varghese N."/>
            <person name="Submissions S."/>
        </authorList>
    </citation>
    <scope>NUCLEOTIDE SEQUENCE [LARGE SCALE GENOMIC DNA]</scope>
    <source>
        <strain evidence="2">CGMCC 1.12041</strain>
    </source>
</reference>
<sequence length="245" mass="28284">MKKCHLCHQVRELRHSHIVPEFLYRELYNDKRQLMAVSGLGKRGRTLLQNGIKQHLFCEECEQHFNEHFEKPFKRWLDTKQLPNPWPSAEEAHWTEADYAPFKLFHLSVLFRASVCSLGTFNHVSLGLRHEERMRQMLLACDPGAHSEYPVYGHAVIHHETRRLVPMVSTVVKSSIEGHRCWGTMYGGVQWWVSVSSHPNRLIEHGGLQPDGKMAFLAELWHQVPVVQAAAQALRSPIPMQSGRS</sequence>
<dbReference type="Proteomes" id="UP000198639">
    <property type="component" value="Unassembled WGS sequence"/>
</dbReference>
<dbReference type="RefSeq" id="WP_143084555.1">
    <property type="nucleotide sequence ID" value="NZ_FOLD01000010.1"/>
</dbReference>